<keyword evidence="4" id="KW-0812">Transmembrane</keyword>
<feature type="transmembrane region" description="Helical" evidence="4">
    <location>
        <begin position="116"/>
        <end position="134"/>
    </location>
</feature>
<reference evidence="6 7" key="1">
    <citation type="submission" date="2019-03" db="EMBL/GenBank/DDBJ databases">
        <title>Genomic Encyclopedia of Type Strains, Phase IV (KMG-IV): sequencing the most valuable type-strain genomes for metagenomic binning, comparative biology and taxonomic classification.</title>
        <authorList>
            <person name="Goeker M."/>
        </authorList>
    </citation>
    <scope>NUCLEOTIDE SEQUENCE [LARGE SCALE GENOMIC DNA]</scope>
    <source>
        <strain evidence="6 7">DSM 25287</strain>
    </source>
</reference>
<comment type="catalytic activity">
    <reaction evidence="3">
        <text>2 GTP = 3',3'-c-di-GMP + 2 diphosphate</text>
        <dbReference type="Rhea" id="RHEA:24898"/>
        <dbReference type="ChEBI" id="CHEBI:33019"/>
        <dbReference type="ChEBI" id="CHEBI:37565"/>
        <dbReference type="ChEBI" id="CHEBI:58805"/>
        <dbReference type="EC" id="2.7.7.65"/>
    </reaction>
</comment>
<dbReference type="GO" id="GO:0043709">
    <property type="term" value="P:cell adhesion involved in single-species biofilm formation"/>
    <property type="evidence" value="ECO:0007669"/>
    <property type="project" value="TreeGrafter"/>
</dbReference>
<feature type="transmembrane region" description="Helical" evidence="4">
    <location>
        <begin position="37"/>
        <end position="57"/>
    </location>
</feature>
<dbReference type="InterPro" id="IPR000160">
    <property type="entry name" value="GGDEF_dom"/>
</dbReference>
<feature type="transmembrane region" description="Helical" evidence="4">
    <location>
        <begin position="6"/>
        <end position="25"/>
    </location>
</feature>
<dbReference type="InterPro" id="IPR029787">
    <property type="entry name" value="Nucleotide_cyclase"/>
</dbReference>
<dbReference type="GO" id="GO:0005886">
    <property type="term" value="C:plasma membrane"/>
    <property type="evidence" value="ECO:0007669"/>
    <property type="project" value="TreeGrafter"/>
</dbReference>
<dbReference type="PROSITE" id="PS50887">
    <property type="entry name" value="GGDEF"/>
    <property type="match status" value="1"/>
</dbReference>
<sequence>MLDPHTLMFVMLLNCLLMAASLAALTLRKPWPGLQPWCVSLFVQGIGWLLMLIAFSLAIDNLFGAGTVLLVAGMVLQVHAVDRFGGHDTQWTAPLAVAATVAVAYAYPGLSAPLRMGVAVCGFTVLRLLALRSLLHIHDLRGSRVLRLMVIVLGLSVVVLGARAVELLSGSFGAEPIASPMLRTIYEVLAFSVGYAVVVVTTFGLLLLHRERADAELRQLAERDSLTGLLNRRTFLQLAGRRVQRARNDGEALTLMILDLDHFKRINDQFGHPAGDRVLCDFAEVMLNSLRRNDLVGRFGGEEFAVLLMGVDLSGGLVLSERLRTATERRWVEPEGIRYTVSIGLAELDPYETSGLTSLISRADRALYRAKGEGRNRSALSPIGAG</sequence>
<feature type="domain" description="GGDEF" evidence="5">
    <location>
        <begin position="251"/>
        <end position="383"/>
    </location>
</feature>
<dbReference type="EC" id="2.7.7.65" evidence="2"/>
<accession>A0A4R2L3H0</accession>
<dbReference type="RefSeq" id="WP_132540870.1">
    <property type="nucleotide sequence ID" value="NZ_SLWY01000007.1"/>
</dbReference>
<comment type="cofactor">
    <cofactor evidence="1">
        <name>Mg(2+)</name>
        <dbReference type="ChEBI" id="CHEBI:18420"/>
    </cofactor>
</comment>
<feature type="transmembrane region" description="Helical" evidence="4">
    <location>
        <begin position="185"/>
        <end position="208"/>
    </location>
</feature>
<name>A0A4R2L3H0_9GAMM</name>
<keyword evidence="7" id="KW-1185">Reference proteome</keyword>
<keyword evidence="4" id="KW-0472">Membrane</keyword>
<feature type="transmembrane region" description="Helical" evidence="4">
    <location>
        <begin position="63"/>
        <end position="81"/>
    </location>
</feature>
<dbReference type="SMART" id="SM00267">
    <property type="entry name" value="GGDEF"/>
    <property type="match status" value="1"/>
</dbReference>
<proteinExistence type="predicted"/>
<dbReference type="PANTHER" id="PTHR45138">
    <property type="entry name" value="REGULATORY COMPONENTS OF SENSORY TRANSDUCTION SYSTEM"/>
    <property type="match status" value="1"/>
</dbReference>
<dbReference type="GO" id="GO:0052621">
    <property type="term" value="F:diguanylate cyclase activity"/>
    <property type="evidence" value="ECO:0007669"/>
    <property type="project" value="UniProtKB-EC"/>
</dbReference>
<evidence type="ECO:0000313" key="6">
    <source>
        <dbReference type="EMBL" id="TCO81720.1"/>
    </source>
</evidence>
<dbReference type="Gene3D" id="3.30.70.270">
    <property type="match status" value="1"/>
</dbReference>
<evidence type="ECO:0000256" key="1">
    <source>
        <dbReference type="ARBA" id="ARBA00001946"/>
    </source>
</evidence>
<evidence type="ECO:0000313" key="7">
    <source>
        <dbReference type="Proteomes" id="UP000295765"/>
    </source>
</evidence>
<dbReference type="SUPFAM" id="SSF55073">
    <property type="entry name" value="Nucleotide cyclase"/>
    <property type="match status" value="1"/>
</dbReference>
<dbReference type="AlphaFoldDB" id="A0A4R2L3H0"/>
<evidence type="ECO:0000259" key="5">
    <source>
        <dbReference type="PROSITE" id="PS50887"/>
    </source>
</evidence>
<dbReference type="GO" id="GO:1902201">
    <property type="term" value="P:negative regulation of bacterial-type flagellum-dependent cell motility"/>
    <property type="evidence" value="ECO:0007669"/>
    <property type="project" value="TreeGrafter"/>
</dbReference>
<gene>
    <name evidence="6" type="ORF">EV699_107113</name>
</gene>
<dbReference type="Pfam" id="PF00990">
    <property type="entry name" value="GGDEF"/>
    <property type="match status" value="1"/>
</dbReference>
<protein>
    <recommendedName>
        <fullName evidence="2">diguanylate cyclase</fullName>
        <ecNumber evidence="2">2.7.7.65</ecNumber>
    </recommendedName>
</protein>
<feature type="transmembrane region" description="Helical" evidence="4">
    <location>
        <begin position="146"/>
        <end position="165"/>
    </location>
</feature>
<comment type="caution">
    <text evidence="6">The sequence shown here is derived from an EMBL/GenBank/DDBJ whole genome shotgun (WGS) entry which is preliminary data.</text>
</comment>
<dbReference type="Proteomes" id="UP000295765">
    <property type="component" value="Unassembled WGS sequence"/>
</dbReference>
<keyword evidence="4" id="KW-1133">Transmembrane helix</keyword>
<dbReference type="InterPro" id="IPR050469">
    <property type="entry name" value="Diguanylate_Cyclase"/>
</dbReference>
<evidence type="ECO:0000256" key="3">
    <source>
        <dbReference type="ARBA" id="ARBA00034247"/>
    </source>
</evidence>
<dbReference type="FunFam" id="3.30.70.270:FF:000001">
    <property type="entry name" value="Diguanylate cyclase domain protein"/>
    <property type="match status" value="1"/>
</dbReference>
<dbReference type="PANTHER" id="PTHR45138:SF9">
    <property type="entry name" value="DIGUANYLATE CYCLASE DGCM-RELATED"/>
    <property type="match status" value="1"/>
</dbReference>
<dbReference type="OrthoDB" id="9803824at2"/>
<dbReference type="EMBL" id="SLWY01000007">
    <property type="protein sequence ID" value="TCO81720.1"/>
    <property type="molecule type" value="Genomic_DNA"/>
</dbReference>
<evidence type="ECO:0000256" key="4">
    <source>
        <dbReference type="SAM" id="Phobius"/>
    </source>
</evidence>
<dbReference type="InterPro" id="IPR043128">
    <property type="entry name" value="Rev_trsase/Diguanyl_cyclase"/>
</dbReference>
<evidence type="ECO:0000256" key="2">
    <source>
        <dbReference type="ARBA" id="ARBA00012528"/>
    </source>
</evidence>
<dbReference type="CDD" id="cd01949">
    <property type="entry name" value="GGDEF"/>
    <property type="match status" value="1"/>
</dbReference>
<organism evidence="6 7">
    <name type="scientific">Plasticicumulans lactativorans</name>
    <dbReference type="NCBI Taxonomy" id="1133106"/>
    <lineage>
        <taxon>Bacteria</taxon>
        <taxon>Pseudomonadati</taxon>
        <taxon>Pseudomonadota</taxon>
        <taxon>Gammaproteobacteria</taxon>
        <taxon>Candidatus Competibacteraceae</taxon>
        <taxon>Plasticicumulans</taxon>
    </lineage>
</organism>
<dbReference type="NCBIfam" id="TIGR00254">
    <property type="entry name" value="GGDEF"/>
    <property type="match status" value="1"/>
</dbReference>